<dbReference type="Gene3D" id="1.10.8.430">
    <property type="entry name" value="Helical domain of apoptotic protease-activating factors"/>
    <property type="match status" value="1"/>
</dbReference>
<dbReference type="PANTHER" id="PTHR11017">
    <property type="entry name" value="LEUCINE-RICH REPEAT-CONTAINING PROTEIN"/>
    <property type="match status" value="1"/>
</dbReference>
<dbReference type="GO" id="GO:0043531">
    <property type="term" value="F:ADP binding"/>
    <property type="evidence" value="ECO:0007669"/>
    <property type="project" value="InterPro"/>
</dbReference>
<dbReference type="InterPro" id="IPR027417">
    <property type="entry name" value="P-loop_NTPase"/>
</dbReference>
<dbReference type="InterPro" id="IPR002182">
    <property type="entry name" value="NB-ARC"/>
</dbReference>
<reference evidence="2" key="2">
    <citation type="journal article" date="2007" name="Physiol. Plantarum">
        <title>Molecular characterization of NBS-LRR-RGAs in the rose genome.</title>
        <authorList>
            <person name="Hattendorf A."/>
            <person name="Debener T."/>
        </authorList>
    </citation>
    <scope>NUCLEOTIDE SEQUENCE</scope>
</reference>
<dbReference type="PRINTS" id="PR00364">
    <property type="entry name" value="DISEASERSIST"/>
</dbReference>
<dbReference type="InterPro" id="IPR044974">
    <property type="entry name" value="Disease_R_plants"/>
</dbReference>
<feature type="non-terminal residue" evidence="2">
    <location>
        <position position="208"/>
    </location>
</feature>
<feature type="domain" description="NB-ARC" evidence="1">
    <location>
        <begin position="40"/>
        <end position="134"/>
    </location>
</feature>
<organism evidence="2">
    <name type="scientific">Rosa hybrid cultivar</name>
    <dbReference type="NCBI Taxonomy" id="128735"/>
    <lineage>
        <taxon>Eukaryota</taxon>
        <taxon>Viridiplantae</taxon>
        <taxon>Streptophyta</taxon>
        <taxon>Embryophyta</taxon>
        <taxon>Tracheophyta</taxon>
        <taxon>Spermatophyta</taxon>
        <taxon>Magnoliopsida</taxon>
        <taxon>eudicotyledons</taxon>
        <taxon>Gunneridae</taxon>
        <taxon>Pentapetalae</taxon>
        <taxon>rosids</taxon>
        <taxon>fabids</taxon>
        <taxon>Rosales</taxon>
        <taxon>Rosaceae</taxon>
        <taxon>Rosoideae</taxon>
        <taxon>Rosoideae incertae sedis</taxon>
        <taxon>Rosa</taxon>
    </lineage>
</organism>
<sequence>IARAVYDTISHQFEHRYFLRDVREGFMKKGGEVRMQHQFLSGILKVNLNNFDENYMMMLKKLGREKILVVLDDVSRPLEIDALLGSPKERSFGCGSKVIVTTRDEQVVGGFRKYKPKPLSDPDALELFNQNAFTTMPPSEEYDDLSKRAIKYARGLPLALKILGAHLRDRSASEWECELEKIKSIPNPDIHDVLKISFDGLDASQKNI</sequence>
<name>Q3ZUW5_ROSHC</name>
<evidence type="ECO:0000313" key="2">
    <source>
        <dbReference type="EMBL" id="CAJ27117.1"/>
    </source>
</evidence>
<dbReference type="SUPFAM" id="SSF52540">
    <property type="entry name" value="P-loop containing nucleoside triphosphate hydrolases"/>
    <property type="match status" value="1"/>
</dbReference>
<feature type="non-terminal residue" evidence="2">
    <location>
        <position position="1"/>
    </location>
</feature>
<dbReference type="Gene3D" id="3.40.50.300">
    <property type="entry name" value="P-loop containing nucleotide triphosphate hydrolases"/>
    <property type="match status" value="1"/>
</dbReference>
<dbReference type="Pfam" id="PF00931">
    <property type="entry name" value="NB-ARC"/>
    <property type="match status" value="1"/>
</dbReference>
<dbReference type="InterPro" id="IPR042197">
    <property type="entry name" value="Apaf_helical"/>
</dbReference>
<dbReference type="GO" id="GO:0006952">
    <property type="term" value="P:defense response"/>
    <property type="evidence" value="ECO:0007669"/>
    <property type="project" value="InterPro"/>
</dbReference>
<dbReference type="AlphaFoldDB" id="Q3ZUW5"/>
<gene>
    <name evidence="2" type="primary">brp4</name>
</gene>
<protein>
    <submittedName>
        <fullName evidence="2">Putative TIR-NBS-LRR resistance protein</fullName>
    </submittedName>
</protein>
<evidence type="ECO:0000259" key="1">
    <source>
        <dbReference type="Pfam" id="PF00931"/>
    </source>
</evidence>
<dbReference type="FunFam" id="1.10.8.430:FF:000002">
    <property type="entry name" value="Disease resistance protein (TIR-NBS-LRR class)"/>
    <property type="match status" value="1"/>
</dbReference>
<dbReference type="EMBL" id="AM075212">
    <property type="protein sequence ID" value="CAJ27117.1"/>
    <property type="molecule type" value="Genomic_DNA"/>
</dbReference>
<dbReference type="PANTHER" id="PTHR11017:SF570">
    <property type="entry name" value="DISEASE RESISTANCE PROTEIN (TIR-NBS CLASS)-RELATED"/>
    <property type="match status" value="1"/>
</dbReference>
<reference evidence="2" key="1">
    <citation type="thesis" date="2005" institute="Department of Horticulture" country="University of Hannover, Hannover, Germany">
        <title>Molekulargenetische Charakterisierung von Resistenzgenanaloga im Rosengenom als Basis fur die Resistenzzuechtung.</title>
        <authorList>
            <person name="Hattendorf A."/>
        </authorList>
    </citation>
    <scope>NUCLEOTIDE SEQUENCE</scope>
</reference>
<proteinExistence type="predicted"/>
<accession>Q3ZUW5</accession>